<sequence>MMVFSSERLRLRKLNRDDIDFVLAVTNDPQWMTYMGDRGINSSQSASRYINVTSDSFTTAGYGLWLVETKQGDGERRIGLCGLIKRPFLSCPDVGYAFLPQGRGQGYATEAVSLVLHWAARHTREGQVSAICRPDNRASLKVLERSGFCYIGQLFNHDQPRHNLYLKSLSELR</sequence>
<dbReference type="Proteomes" id="UP000176037">
    <property type="component" value="Unassembled WGS sequence"/>
</dbReference>
<organism evidence="2 3">
    <name type="scientific">Alteromonas lipolytica</name>
    <dbReference type="NCBI Taxonomy" id="1856405"/>
    <lineage>
        <taxon>Bacteria</taxon>
        <taxon>Pseudomonadati</taxon>
        <taxon>Pseudomonadota</taxon>
        <taxon>Gammaproteobacteria</taxon>
        <taxon>Alteromonadales</taxon>
        <taxon>Alteromonadaceae</taxon>
        <taxon>Alteromonas/Salinimonas group</taxon>
        <taxon>Alteromonas</taxon>
    </lineage>
</organism>
<dbReference type="Gene3D" id="3.40.630.30">
    <property type="match status" value="1"/>
</dbReference>
<evidence type="ECO:0000259" key="1">
    <source>
        <dbReference type="PROSITE" id="PS51186"/>
    </source>
</evidence>
<dbReference type="STRING" id="1856405.BFC17_19120"/>
<comment type="caution">
    <text evidence="2">The sequence shown here is derived from an EMBL/GenBank/DDBJ whole genome shotgun (WGS) entry which is preliminary data.</text>
</comment>
<proteinExistence type="predicted"/>
<reference evidence="2 3" key="1">
    <citation type="submission" date="2016-09" db="EMBL/GenBank/DDBJ databases">
        <title>Alteromonas lipolytica, a new species isolated from sea water.</title>
        <authorList>
            <person name="Wu Y.-H."/>
            <person name="Cheng H."/>
            <person name="Xu X.-W."/>
        </authorList>
    </citation>
    <scope>NUCLEOTIDE SEQUENCE [LARGE SCALE GENOMIC DNA]</scope>
    <source>
        <strain evidence="2 3">JW12</strain>
    </source>
</reference>
<dbReference type="Pfam" id="PF13302">
    <property type="entry name" value="Acetyltransf_3"/>
    <property type="match status" value="1"/>
</dbReference>
<dbReference type="PROSITE" id="PS51186">
    <property type="entry name" value="GNAT"/>
    <property type="match status" value="1"/>
</dbReference>
<keyword evidence="3" id="KW-1185">Reference proteome</keyword>
<dbReference type="AlphaFoldDB" id="A0A1E8FDY9"/>
<dbReference type="GO" id="GO:0016747">
    <property type="term" value="F:acyltransferase activity, transferring groups other than amino-acyl groups"/>
    <property type="evidence" value="ECO:0007669"/>
    <property type="project" value="InterPro"/>
</dbReference>
<name>A0A1E8FDY9_9ALTE</name>
<dbReference type="EMBL" id="MJIC01000014">
    <property type="protein sequence ID" value="OFI33693.1"/>
    <property type="molecule type" value="Genomic_DNA"/>
</dbReference>
<gene>
    <name evidence="2" type="ORF">BFC17_19120</name>
</gene>
<protein>
    <recommendedName>
        <fullName evidence="1">N-acetyltransferase domain-containing protein</fullName>
    </recommendedName>
</protein>
<accession>A0A1E8FDY9</accession>
<dbReference type="PANTHER" id="PTHR43792:SF1">
    <property type="entry name" value="N-ACETYLTRANSFERASE DOMAIN-CONTAINING PROTEIN"/>
    <property type="match status" value="1"/>
</dbReference>
<dbReference type="SUPFAM" id="SSF55729">
    <property type="entry name" value="Acyl-CoA N-acyltransferases (Nat)"/>
    <property type="match status" value="1"/>
</dbReference>
<dbReference type="InterPro" id="IPR000182">
    <property type="entry name" value="GNAT_dom"/>
</dbReference>
<feature type="domain" description="N-acetyltransferase" evidence="1">
    <location>
        <begin position="9"/>
        <end position="170"/>
    </location>
</feature>
<evidence type="ECO:0000313" key="3">
    <source>
        <dbReference type="Proteomes" id="UP000176037"/>
    </source>
</evidence>
<evidence type="ECO:0000313" key="2">
    <source>
        <dbReference type="EMBL" id="OFI33693.1"/>
    </source>
</evidence>
<dbReference type="InterPro" id="IPR016181">
    <property type="entry name" value="Acyl_CoA_acyltransferase"/>
</dbReference>
<dbReference type="InterPro" id="IPR051531">
    <property type="entry name" value="N-acetyltransferase"/>
</dbReference>
<dbReference type="PANTHER" id="PTHR43792">
    <property type="entry name" value="GNAT FAMILY, PUTATIVE (AFU_ORTHOLOGUE AFUA_3G00765)-RELATED-RELATED"/>
    <property type="match status" value="1"/>
</dbReference>